<feature type="chain" id="PRO_5006059766" evidence="2">
    <location>
        <begin position="19"/>
        <end position="187"/>
    </location>
</feature>
<proteinExistence type="predicted"/>
<name>A0A0P1BR15_9BASI</name>
<feature type="domain" description="Yeast cell wall synthesis Kre9/Knh1-like N-terminal" evidence="3">
    <location>
        <begin position="67"/>
        <end position="161"/>
    </location>
</feature>
<dbReference type="STRING" id="401625.A0A0P1BR15"/>
<evidence type="ECO:0000256" key="1">
    <source>
        <dbReference type="ARBA" id="ARBA00022729"/>
    </source>
</evidence>
<evidence type="ECO:0000256" key="2">
    <source>
        <dbReference type="SAM" id="SignalP"/>
    </source>
</evidence>
<protein>
    <submittedName>
        <fullName evidence="4">Ser-Thr-rich glycosyl-phosphatidyl-inositol-anchored membrane family</fullName>
    </submittedName>
</protein>
<dbReference type="AlphaFoldDB" id="A0A0P1BR15"/>
<accession>A0A0P1BR15</accession>
<dbReference type="OrthoDB" id="2339190at2759"/>
<feature type="signal peptide" evidence="2">
    <location>
        <begin position="1"/>
        <end position="18"/>
    </location>
</feature>
<dbReference type="Pfam" id="PF10342">
    <property type="entry name" value="Kre9_KNH"/>
    <property type="match status" value="1"/>
</dbReference>
<reference evidence="4 5" key="1">
    <citation type="submission" date="2014-09" db="EMBL/GenBank/DDBJ databases">
        <authorList>
            <person name="Magalhaes I.L.F."/>
            <person name="Oliveira U."/>
            <person name="Santos F.R."/>
            <person name="Vidigal T.H.D.A."/>
            <person name="Brescovit A.D."/>
            <person name="Santos A.J."/>
        </authorList>
    </citation>
    <scope>NUCLEOTIDE SEQUENCE [LARGE SCALE GENOMIC DNA]</scope>
</reference>
<organism evidence="4 5">
    <name type="scientific">Ceraceosorus bombacis</name>
    <dbReference type="NCBI Taxonomy" id="401625"/>
    <lineage>
        <taxon>Eukaryota</taxon>
        <taxon>Fungi</taxon>
        <taxon>Dikarya</taxon>
        <taxon>Basidiomycota</taxon>
        <taxon>Ustilaginomycotina</taxon>
        <taxon>Exobasidiomycetes</taxon>
        <taxon>Ceraceosorales</taxon>
        <taxon>Ceraceosoraceae</taxon>
        <taxon>Ceraceosorus</taxon>
    </lineage>
</organism>
<evidence type="ECO:0000313" key="4">
    <source>
        <dbReference type="EMBL" id="CEH18577.1"/>
    </source>
</evidence>
<evidence type="ECO:0000313" key="5">
    <source>
        <dbReference type="Proteomes" id="UP000054845"/>
    </source>
</evidence>
<keyword evidence="1 2" id="KW-0732">Signal</keyword>
<dbReference type="Proteomes" id="UP000054845">
    <property type="component" value="Unassembled WGS sequence"/>
</dbReference>
<dbReference type="InterPro" id="IPR018466">
    <property type="entry name" value="Kre9/Knh1-like_N"/>
</dbReference>
<keyword evidence="5" id="KW-1185">Reference proteome</keyword>
<evidence type="ECO:0000259" key="3">
    <source>
        <dbReference type="Pfam" id="PF10342"/>
    </source>
</evidence>
<dbReference type="EMBL" id="CCYA01000275">
    <property type="protein sequence ID" value="CEH18577.1"/>
    <property type="molecule type" value="Genomic_DNA"/>
</dbReference>
<sequence>MHFSALVVAVLAPLAVIASPVPKVDESADVMAIRAMESWAWQEPVMERSPSDPELIKRIVYNPKITSPTAETVWNAGQTYKVTWSTDDIPADAKEYKGTVKLGYEPADGEGGLNLKKTLAKDFRLTDNEVEVTIPEDQEERSDYIIVLMGDSGNASPHFTIKPKSDAPSFLNIEELLDQAISDHIAS</sequence>